<keyword evidence="5" id="KW-0206">Cytoskeleton</keyword>
<protein>
    <recommendedName>
        <fullName evidence="7">Centriolar satellite-associated tubulin polyglutamylase complex regulator 1</fullName>
    </recommendedName>
</protein>
<accession>A0A803VG67</accession>
<keyword evidence="3" id="KW-0597">Phosphoprotein</keyword>
<evidence type="ECO:0000256" key="1">
    <source>
        <dbReference type="ARBA" id="ARBA00004607"/>
    </source>
</evidence>
<dbReference type="GO" id="GO:0005874">
    <property type="term" value="C:microtubule"/>
    <property type="evidence" value="ECO:0007669"/>
    <property type="project" value="UniProtKB-KW"/>
</dbReference>
<dbReference type="Ensembl" id="ENSFALT00000043683.1">
    <property type="protein sequence ID" value="ENSFALP00000021723.1"/>
    <property type="gene ID" value="ENSFALG00000025106.1"/>
</dbReference>
<proteinExistence type="inferred from homology"/>
<name>A0A803VG67_FICAL</name>
<dbReference type="GO" id="GO:0034451">
    <property type="term" value="C:centriolar satellite"/>
    <property type="evidence" value="ECO:0007669"/>
    <property type="project" value="UniProtKB-SubCell"/>
</dbReference>
<evidence type="ECO:0000313" key="10">
    <source>
        <dbReference type="Proteomes" id="UP000016665"/>
    </source>
</evidence>
<reference evidence="9" key="2">
    <citation type="submission" date="2025-08" db="UniProtKB">
        <authorList>
            <consortium name="Ensembl"/>
        </authorList>
    </citation>
    <scope>IDENTIFICATION</scope>
</reference>
<dbReference type="PANTHER" id="PTHR34252:SF1">
    <property type="entry name" value="CENTRIOLAR SATELLITE-ASSOCIATED TUBULIN POLYGLUTAMYLASE COMPLEX REGULATOR 1"/>
    <property type="match status" value="1"/>
</dbReference>
<dbReference type="AlphaFoldDB" id="A0A803VG67"/>
<dbReference type="Proteomes" id="UP000016665">
    <property type="component" value="Chromosome 5"/>
</dbReference>
<evidence type="ECO:0000256" key="8">
    <source>
        <dbReference type="ARBA" id="ARBA00045673"/>
    </source>
</evidence>
<comment type="subcellular location">
    <subcellularLocation>
        <location evidence="1">Cytoplasm</location>
        <location evidence="1">Cytoskeleton</location>
        <location evidence="1">Microtubule organizing center</location>
        <location evidence="1">Centrosome</location>
        <location evidence="1">Centriolar satellite</location>
    </subcellularLocation>
</comment>
<organism evidence="9 10">
    <name type="scientific">Ficedula albicollis</name>
    <name type="common">Collared flycatcher</name>
    <name type="synonym">Muscicapa albicollis</name>
    <dbReference type="NCBI Taxonomy" id="59894"/>
    <lineage>
        <taxon>Eukaryota</taxon>
        <taxon>Metazoa</taxon>
        <taxon>Chordata</taxon>
        <taxon>Craniata</taxon>
        <taxon>Vertebrata</taxon>
        <taxon>Euteleostomi</taxon>
        <taxon>Archelosauria</taxon>
        <taxon>Archosauria</taxon>
        <taxon>Dinosauria</taxon>
        <taxon>Saurischia</taxon>
        <taxon>Theropoda</taxon>
        <taxon>Coelurosauria</taxon>
        <taxon>Aves</taxon>
        <taxon>Neognathae</taxon>
        <taxon>Neoaves</taxon>
        <taxon>Telluraves</taxon>
        <taxon>Australaves</taxon>
        <taxon>Passeriformes</taxon>
        <taxon>Muscicapidae</taxon>
        <taxon>Ficedula</taxon>
    </lineage>
</organism>
<evidence type="ECO:0000256" key="7">
    <source>
        <dbReference type="ARBA" id="ARBA00033769"/>
    </source>
</evidence>
<evidence type="ECO:0000256" key="4">
    <source>
        <dbReference type="ARBA" id="ARBA00022701"/>
    </source>
</evidence>
<comment type="function">
    <text evidence="8">Regulator of the tubulin polyglutamylase complex (TPGC) that controls cytoskeletal organization, nuclear shape, and cilium disassembly by balancing microtubule and actin assembly. Regulates the assembly and stability of the TPGC and thereby modulates polyglutamylation of the microtubule, which antagonizes MAP4 binding.</text>
</comment>
<sequence>MSCVRHTAGLVWPWALQAPYSLTSVSYSLLFAAQRHVLTYMEDAVSQLLENREDISQYGIARFFTEYFNSVRQGTHILFREFSFVQATPHNRASFLRTFWRCFRTVGKNGGKYSSICCSPVTFT</sequence>
<evidence type="ECO:0000256" key="3">
    <source>
        <dbReference type="ARBA" id="ARBA00022553"/>
    </source>
</evidence>
<evidence type="ECO:0000256" key="2">
    <source>
        <dbReference type="ARBA" id="ARBA00022490"/>
    </source>
</evidence>
<dbReference type="PANTHER" id="PTHR34252">
    <property type="entry name" value="UPF0705 PROTEIN C11ORF49"/>
    <property type="match status" value="1"/>
</dbReference>
<dbReference type="GeneTree" id="ENSGT00960000189374"/>
<keyword evidence="10" id="KW-1185">Reference proteome</keyword>
<dbReference type="InterPro" id="IPR038968">
    <property type="entry name" value="CSTPP1"/>
</dbReference>
<dbReference type="CDD" id="cd22959">
    <property type="entry name" value="DD_C11orf49"/>
    <property type="match status" value="1"/>
</dbReference>
<keyword evidence="2" id="KW-0963">Cytoplasm</keyword>
<comment type="similarity">
    <text evidence="6">Belongs to the CSTPP1 family.</text>
</comment>
<keyword evidence="4" id="KW-0493">Microtubule</keyword>
<reference evidence="9" key="3">
    <citation type="submission" date="2025-09" db="UniProtKB">
        <authorList>
            <consortium name="Ensembl"/>
        </authorList>
    </citation>
    <scope>IDENTIFICATION</scope>
</reference>
<evidence type="ECO:0000256" key="5">
    <source>
        <dbReference type="ARBA" id="ARBA00023212"/>
    </source>
</evidence>
<evidence type="ECO:0000256" key="6">
    <source>
        <dbReference type="ARBA" id="ARBA00033750"/>
    </source>
</evidence>
<reference evidence="9 10" key="1">
    <citation type="journal article" date="2012" name="Nature">
        <title>The genomic landscape of species divergence in Ficedula flycatchers.</title>
        <authorList>
            <person name="Ellegren H."/>
            <person name="Smeds L."/>
            <person name="Burri R."/>
            <person name="Olason P.I."/>
            <person name="Backstrom N."/>
            <person name="Kawakami T."/>
            <person name="Kunstner A."/>
            <person name="Makinen H."/>
            <person name="Nadachowska-Brzyska K."/>
            <person name="Qvarnstrom A."/>
            <person name="Uebbing S."/>
            <person name="Wolf J.B."/>
        </authorList>
    </citation>
    <scope>NUCLEOTIDE SEQUENCE [LARGE SCALE GENOMIC DNA]</scope>
</reference>
<evidence type="ECO:0000313" key="9">
    <source>
        <dbReference type="Ensembl" id="ENSFALP00000021723.1"/>
    </source>
</evidence>